<dbReference type="Pfam" id="PF09515">
    <property type="entry name" value="Thia_YuaJ"/>
    <property type="match status" value="1"/>
</dbReference>
<dbReference type="GO" id="GO:0015234">
    <property type="term" value="F:thiamine transmembrane transporter activity"/>
    <property type="evidence" value="ECO:0007669"/>
    <property type="project" value="InterPro"/>
</dbReference>
<gene>
    <name evidence="2" type="ORF">IAB51_04315</name>
</gene>
<dbReference type="EMBL" id="DVJP01000030">
    <property type="protein sequence ID" value="HIS76018.1"/>
    <property type="molecule type" value="Genomic_DNA"/>
</dbReference>
<feature type="transmembrane region" description="Helical" evidence="1">
    <location>
        <begin position="128"/>
        <end position="151"/>
    </location>
</feature>
<feature type="transmembrane region" description="Helical" evidence="1">
    <location>
        <begin position="35"/>
        <end position="54"/>
    </location>
</feature>
<evidence type="ECO:0000313" key="3">
    <source>
        <dbReference type="Proteomes" id="UP000824002"/>
    </source>
</evidence>
<reference evidence="2" key="1">
    <citation type="submission" date="2020-10" db="EMBL/GenBank/DDBJ databases">
        <authorList>
            <person name="Gilroy R."/>
        </authorList>
    </citation>
    <scope>NUCLEOTIDE SEQUENCE</scope>
    <source>
        <strain evidence="2">CHK199-13235</strain>
    </source>
</reference>
<protein>
    <submittedName>
        <fullName evidence="2">Energy-coupled thiamine transporter ThiT</fullName>
    </submittedName>
</protein>
<name>A0A9D1FLL6_9FIRM</name>
<dbReference type="Proteomes" id="UP000824002">
    <property type="component" value="Unassembled WGS sequence"/>
</dbReference>
<keyword evidence="1" id="KW-1133">Transmembrane helix</keyword>
<proteinExistence type="predicted"/>
<organism evidence="2 3">
    <name type="scientific">Candidatus Merdivicinus excrementipullorum</name>
    <dbReference type="NCBI Taxonomy" id="2840867"/>
    <lineage>
        <taxon>Bacteria</taxon>
        <taxon>Bacillati</taxon>
        <taxon>Bacillota</taxon>
        <taxon>Clostridia</taxon>
        <taxon>Eubacteriales</taxon>
        <taxon>Oscillospiraceae</taxon>
        <taxon>Oscillospiraceae incertae sedis</taxon>
        <taxon>Candidatus Merdivicinus</taxon>
    </lineage>
</organism>
<feature type="transmembrane region" description="Helical" evidence="1">
    <location>
        <begin position="66"/>
        <end position="87"/>
    </location>
</feature>
<dbReference type="InterPro" id="IPR012651">
    <property type="entry name" value="Thia_Transptr_ThiT"/>
</dbReference>
<evidence type="ECO:0000256" key="1">
    <source>
        <dbReference type="SAM" id="Phobius"/>
    </source>
</evidence>
<dbReference type="GO" id="GO:0005886">
    <property type="term" value="C:plasma membrane"/>
    <property type="evidence" value="ECO:0007669"/>
    <property type="project" value="InterPro"/>
</dbReference>
<reference evidence="2" key="2">
    <citation type="journal article" date="2021" name="PeerJ">
        <title>Extensive microbial diversity within the chicken gut microbiome revealed by metagenomics and culture.</title>
        <authorList>
            <person name="Gilroy R."/>
            <person name="Ravi A."/>
            <person name="Getino M."/>
            <person name="Pursley I."/>
            <person name="Horton D.L."/>
            <person name="Alikhan N.F."/>
            <person name="Baker D."/>
            <person name="Gharbi K."/>
            <person name="Hall N."/>
            <person name="Watson M."/>
            <person name="Adriaenssens E.M."/>
            <person name="Foster-Nyarko E."/>
            <person name="Jarju S."/>
            <person name="Secka A."/>
            <person name="Antonio M."/>
            <person name="Oren A."/>
            <person name="Chaudhuri R.R."/>
            <person name="La Ragione R."/>
            <person name="Hildebrand F."/>
            <person name="Pallen M.J."/>
        </authorList>
    </citation>
    <scope>NUCLEOTIDE SEQUENCE</scope>
    <source>
        <strain evidence="2">CHK199-13235</strain>
    </source>
</reference>
<dbReference type="Gene3D" id="1.10.1760.20">
    <property type="match status" value="1"/>
</dbReference>
<feature type="transmembrane region" description="Helical" evidence="1">
    <location>
        <begin position="188"/>
        <end position="209"/>
    </location>
</feature>
<sequence>MQTNQNQKILRLTESGILLAIGILIDTFLKFDATWLYGGSVTLCSMLPLVVIAYKYGPAWGSLAGVVHGLITMLISGGRAGGLAAMIESNGGLTTFFWVMLLDYILAFAAIGLAGFAPKFVKKVPAALALGAVIGLLGRYLCHFLSGFFLFSSYAEWFFGDQVPWGGWFLETFHGNALSAVYSLIYNGLYMVPEIIITAVGGLLIGGVLKSQLMKNRTNPFIS</sequence>
<accession>A0A9D1FLL6</accession>
<dbReference type="AlphaFoldDB" id="A0A9D1FLL6"/>
<keyword evidence="1" id="KW-0812">Transmembrane</keyword>
<keyword evidence="1" id="KW-0472">Membrane</keyword>
<feature type="transmembrane region" description="Helical" evidence="1">
    <location>
        <begin position="93"/>
        <end position="116"/>
    </location>
</feature>
<evidence type="ECO:0000313" key="2">
    <source>
        <dbReference type="EMBL" id="HIS76018.1"/>
    </source>
</evidence>
<comment type="caution">
    <text evidence="2">The sequence shown here is derived from an EMBL/GenBank/DDBJ whole genome shotgun (WGS) entry which is preliminary data.</text>
</comment>
<feature type="transmembrane region" description="Helical" evidence="1">
    <location>
        <begin position="12"/>
        <end position="29"/>
    </location>
</feature>